<evidence type="ECO:0000313" key="15">
    <source>
        <dbReference type="Proteomes" id="UP000472270"/>
    </source>
</evidence>
<dbReference type="SMART" id="SM01372">
    <property type="entry name" value="E2F_TDP"/>
    <property type="match status" value="1"/>
</dbReference>
<keyword evidence="15" id="KW-1185">Reference proteome</keyword>
<keyword evidence="5 11" id="KW-0238">DNA-binding</keyword>
<dbReference type="GO" id="GO:0090575">
    <property type="term" value="C:RNA polymerase II transcription regulator complex"/>
    <property type="evidence" value="ECO:0007669"/>
    <property type="project" value="TreeGrafter"/>
</dbReference>
<keyword evidence="6" id="KW-0010">Activator</keyword>
<reference evidence="14" key="2">
    <citation type="submission" date="2025-09" db="UniProtKB">
        <authorList>
            <consortium name="Ensembl"/>
        </authorList>
    </citation>
    <scope>IDENTIFICATION</scope>
</reference>
<dbReference type="Proteomes" id="UP000472270">
    <property type="component" value="Unassembled WGS sequence"/>
</dbReference>
<dbReference type="Gene3D" id="1.10.10.10">
    <property type="entry name" value="Winged helix-like DNA-binding domain superfamily/Winged helix DNA-binding domain"/>
    <property type="match status" value="1"/>
</dbReference>
<protein>
    <recommendedName>
        <fullName evidence="10">Transcription factor E2F8</fullName>
    </recommendedName>
</protein>
<evidence type="ECO:0000256" key="4">
    <source>
        <dbReference type="ARBA" id="ARBA00023015"/>
    </source>
</evidence>
<sequence>MCIAIIPHTALLSHSKLPQGKFPHRDSPNLIRKDKSLGLLCYKFLARYPNYPNPAVNNDINVERRRIYDIMNVLESLNMVSRLAKNRYTWHGRVKLAQTLAMLKQAGKENRYDQLMQQIRQRSLEREEGEFELNGEEKENEEMSGFDMDGDSSQAELSGADPKAGNIMYDHLLKATLYYFMHA</sequence>
<keyword evidence="7 11" id="KW-0804">Transcription</keyword>
<evidence type="ECO:0000256" key="8">
    <source>
        <dbReference type="ARBA" id="ARBA00023242"/>
    </source>
</evidence>
<evidence type="ECO:0000256" key="1">
    <source>
        <dbReference type="ARBA" id="ARBA00004123"/>
    </source>
</evidence>
<evidence type="ECO:0000256" key="12">
    <source>
        <dbReference type="SAM" id="MobiDB-lite"/>
    </source>
</evidence>
<dbReference type="AlphaFoldDB" id="A0A673HMP1"/>
<feature type="domain" description="E2F/DP family winged-helix DNA-binding" evidence="13">
    <location>
        <begin position="32"/>
        <end position="92"/>
    </location>
</feature>
<keyword evidence="9" id="KW-0131">Cell cycle</keyword>
<dbReference type="InterPro" id="IPR015633">
    <property type="entry name" value="E2F"/>
</dbReference>
<evidence type="ECO:0000256" key="3">
    <source>
        <dbReference type="ARBA" id="ARBA00022491"/>
    </source>
</evidence>
<dbReference type="InterPro" id="IPR036388">
    <property type="entry name" value="WH-like_DNA-bd_sf"/>
</dbReference>
<dbReference type="GO" id="GO:0000981">
    <property type="term" value="F:DNA-binding transcription factor activity, RNA polymerase II-specific"/>
    <property type="evidence" value="ECO:0007669"/>
    <property type="project" value="TreeGrafter"/>
</dbReference>
<feature type="region of interest" description="Disordered" evidence="12">
    <location>
        <begin position="126"/>
        <end position="158"/>
    </location>
</feature>
<evidence type="ECO:0000256" key="7">
    <source>
        <dbReference type="ARBA" id="ARBA00023163"/>
    </source>
</evidence>
<name>A0A673HMP1_9TELE</name>
<evidence type="ECO:0000256" key="2">
    <source>
        <dbReference type="ARBA" id="ARBA00010940"/>
    </source>
</evidence>
<reference evidence="14" key="1">
    <citation type="submission" date="2025-08" db="UniProtKB">
        <authorList>
            <consortium name="Ensembl"/>
        </authorList>
    </citation>
    <scope>IDENTIFICATION</scope>
</reference>
<dbReference type="InterPro" id="IPR003316">
    <property type="entry name" value="E2F_WHTH_DNA-bd_dom"/>
</dbReference>
<dbReference type="InterPro" id="IPR036390">
    <property type="entry name" value="WH_DNA-bd_sf"/>
</dbReference>
<evidence type="ECO:0000256" key="11">
    <source>
        <dbReference type="RuleBase" id="RU003796"/>
    </source>
</evidence>
<dbReference type="Pfam" id="PF02319">
    <property type="entry name" value="WHD_E2F_TDP"/>
    <property type="match status" value="1"/>
</dbReference>
<proteinExistence type="inferred from homology"/>
<dbReference type="SUPFAM" id="SSF46785">
    <property type="entry name" value="Winged helix' DNA-binding domain"/>
    <property type="match status" value="1"/>
</dbReference>
<comment type="subcellular location">
    <subcellularLocation>
        <location evidence="1 11">Nucleus</location>
    </subcellularLocation>
</comment>
<comment type="similarity">
    <text evidence="2 11">Belongs to the E2F/DP family.</text>
</comment>
<accession>A0A673HMP1</accession>
<keyword evidence="8 11" id="KW-0539">Nucleus</keyword>
<keyword evidence="4 11" id="KW-0805">Transcription regulation</keyword>
<dbReference type="PANTHER" id="PTHR12081:SF40">
    <property type="entry name" value="TRANSCRIPTION FACTOR E2F8"/>
    <property type="match status" value="1"/>
</dbReference>
<feature type="compositionally biased region" description="Acidic residues" evidence="12">
    <location>
        <begin position="127"/>
        <end position="150"/>
    </location>
</feature>
<evidence type="ECO:0000313" key="14">
    <source>
        <dbReference type="Ensembl" id="ENSSRHP00000027004.1"/>
    </source>
</evidence>
<evidence type="ECO:0000259" key="13">
    <source>
        <dbReference type="SMART" id="SM01372"/>
    </source>
</evidence>
<evidence type="ECO:0000256" key="9">
    <source>
        <dbReference type="ARBA" id="ARBA00023306"/>
    </source>
</evidence>
<keyword evidence="3" id="KW-0678">Repressor</keyword>
<organism evidence="14 15">
    <name type="scientific">Sinocyclocheilus rhinocerous</name>
    <dbReference type="NCBI Taxonomy" id="307959"/>
    <lineage>
        <taxon>Eukaryota</taxon>
        <taxon>Metazoa</taxon>
        <taxon>Chordata</taxon>
        <taxon>Craniata</taxon>
        <taxon>Vertebrata</taxon>
        <taxon>Euteleostomi</taxon>
        <taxon>Actinopterygii</taxon>
        <taxon>Neopterygii</taxon>
        <taxon>Teleostei</taxon>
        <taxon>Ostariophysi</taxon>
        <taxon>Cypriniformes</taxon>
        <taxon>Cyprinidae</taxon>
        <taxon>Cyprininae</taxon>
        <taxon>Sinocyclocheilus</taxon>
    </lineage>
</organism>
<evidence type="ECO:0000256" key="6">
    <source>
        <dbReference type="ARBA" id="ARBA00023159"/>
    </source>
</evidence>
<evidence type="ECO:0000256" key="5">
    <source>
        <dbReference type="ARBA" id="ARBA00023125"/>
    </source>
</evidence>
<dbReference type="GO" id="GO:0000978">
    <property type="term" value="F:RNA polymerase II cis-regulatory region sequence-specific DNA binding"/>
    <property type="evidence" value="ECO:0007669"/>
    <property type="project" value="InterPro"/>
</dbReference>
<dbReference type="PANTHER" id="PTHR12081">
    <property type="entry name" value="TRANSCRIPTION FACTOR E2F"/>
    <property type="match status" value="1"/>
</dbReference>
<evidence type="ECO:0000256" key="10">
    <source>
        <dbReference type="ARBA" id="ARBA00039673"/>
    </source>
</evidence>
<dbReference type="Ensembl" id="ENSSRHT00000027801.1">
    <property type="protein sequence ID" value="ENSSRHP00000027004.1"/>
    <property type="gene ID" value="ENSSRHG00000014073.1"/>
</dbReference>